<protein>
    <recommendedName>
        <fullName evidence="11">G-protein coupled receptors family 1 profile domain-containing protein</fullName>
    </recommendedName>
</protein>
<keyword evidence="3 8" id="KW-1133">Transmembrane helix</keyword>
<feature type="non-terminal residue" evidence="9">
    <location>
        <position position="1"/>
    </location>
</feature>
<dbReference type="SUPFAM" id="SSF81321">
    <property type="entry name" value="Family A G protein-coupled receptor-like"/>
    <property type="match status" value="1"/>
</dbReference>
<evidence type="ECO:0000256" key="8">
    <source>
        <dbReference type="SAM" id="Phobius"/>
    </source>
</evidence>
<evidence type="ECO:0000256" key="1">
    <source>
        <dbReference type="ARBA" id="ARBA00004141"/>
    </source>
</evidence>
<dbReference type="EMBL" id="KZ350082">
    <property type="protein sequence ID" value="PIO64245.1"/>
    <property type="molecule type" value="Genomic_DNA"/>
</dbReference>
<dbReference type="PRINTS" id="PR00237">
    <property type="entry name" value="GPCRRHODOPSN"/>
</dbReference>
<organism evidence="9 10">
    <name type="scientific">Teladorsagia circumcincta</name>
    <name type="common">Brown stomach worm</name>
    <name type="synonym">Ostertagia circumcincta</name>
    <dbReference type="NCBI Taxonomy" id="45464"/>
    <lineage>
        <taxon>Eukaryota</taxon>
        <taxon>Metazoa</taxon>
        <taxon>Ecdysozoa</taxon>
        <taxon>Nematoda</taxon>
        <taxon>Chromadorea</taxon>
        <taxon>Rhabditida</taxon>
        <taxon>Rhabditina</taxon>
        <taxon>Rhabditomorpha</taxon>
        <taxon>Strongyloidea</taxon>
        <taxon>Trichostrongylidae</taxon>
        <taxon>Teladorsagia</taxon>
    </lineage>
</organism>
<evidence type="ECO:0000256" key="2">
    <source>
        <dbReference type="ARBA" id="ARBA00022692"/>
    </source>
</evidence>
<evidence type="ECO:0000256" key="5">
    <source>
        <dbReference type="ARBA" id="ARBA00023136"/>
    </source>
</evidence>
<dbReference type="GO" id="GO:0008188">
    <property type="term" value="F:neuropeptide receptor activity"/>
    <property type="evidence" value="ECO:0007669"/>
    <property type="project" value="TreeGrafter"/>
</dbReference>
<dbReference type="InterPro" id="IPR000276">
    <property type="entry name" value="GPCR_Rhodpsn"/>
</dbReference>
<keyword evidence="6" id="KW-0675">Receptor</keyword>
<dbReference type="Gene3D" id="1.20.1070.10">
    <property type="entry name" value="Rhodopsin 7-helix transmembrane proteins"/>
    <property type="match status" value="1"/>
</dbReference>
<evidence type="ECO:0000256" key="7">
    <source>
        <dbReference type="ARBA" id="ARBA00023224"/>
    </source>
</evidence>
<dbReference type="OrthoDB" id="10037617at2759"/>
<evidence type="ECO:0000313" key="10">
    <source>
        <dbReference type="Proteomes" id="UP000230423"/>
    </source>
</evidence>
<keyword evidence="4" id="KW-0297">G-protein coupled receptor</keyword>
<name>A0A2G9U230_TELCI</name>
<keyword evidence="2 8" id="KW-0812">Transmembrane</keyword>
<keyword evidence="10" id="KW-1185">Reference proteome</keyword>
<evidence type="ECO:0000256" key="4">
    <source>
        <dbReference type="ARBA" id="ARBA00023040"/>
    </source>
</evidence>
<dbReference type="Proteomes" id="UP000230423">
    <property type="component" value="Unassembled WGS sequence"/>
</dbReference>
<gene>
    <name evidence="9" type="ORF">TELCIR_14134</name>
</gene>
<dbReference type="PANTHER" id="PTHR24235:SF23">
    <property type="entry name" value="G-PROTEIN COUPLED RECEPTORS FAMILY 1 PROFILE DOMAIN-CONTAINING PROTEIN"/>
    <property type="match status" value="1"/>
</dbReference>
<dbReference type="GO" id="GO:0042923">
    <property type="term" value="F:neuropeptide binding"/>
    <property type="evidence" value="ECO:0007669"/>
    <property type="project" value="TreeGrafter"/>
</dbReference>
<evidence type="ECO:0000256" key="3">
    <source>
        <dbReference type="ARBA" id="ARBA00022989"/>
    </source>
</evidence>
<comment type="subcellular location">
    <subcellularLocation>
        <location evidence="1">Membrane</location>
        <topology evidence="1">Multi-pass membrane protein</topology>
    </subcellularLocation>
</comment>
<proteinExistence type="predicted"/>
<accession>A0A2G9U230</accession>
<evidence type="ECO:0000313" key="9">
    <source>
        <dbReference type="EMBL" id="PIO64245.1"/>
    </source>
</evidence>
<dbReference type="AlphaFoldDB" id="A0A2G9U230"/>
<feature type="transmembrane region" description="Helical" evidence="8">
    <location>
        <begin position="52"/>
        <end position="73"/>
    </location>
</feature>
<sequence>FCGEFNWSQEDHTKLVYGISLLVVQFVIPAIIMSFCYWKILQKILEQMYFKLLNVHAIAMTSVVWNPLLYFWMSKRHRRALKDDMTWLTNVRRHTNGTISPDGILNGTLHECSPTSVECNTEEENILLSPLLETLHCLEPGRFWHEQSSNAMCSNDLGRFKDTGSAGVRKHPGAARMSSRLVHRDIVRLASSGLHLTAADIHRQASTQEGPNLFVDTVHVVFEMLVFLDITQ</sequence>
<keyword evidence="5 8" id="KW-0472">Membrane</keyword>
<feature type="transmembrane region" description="Helical" evidence="8">
    <location>
        <begin position="15"/>
        <end position="40"/>
    </location>
</feature>
<evidence type="ECO:0000256" key="6">
    <source>
        <dbReference type="ARBA" id="ARBA00023170"/>
    </source>
</evidence>
<dbReference type="GO" id="GO:0043005">
    <property type="term" value="C:neuron projection"/>
    <property type="evidence" value="ECO:0007669"/>
    <property type="project" value="TreeGrafter"/>
</dbReference>
<dbReference type="PANTHER" id="PTHR24235">
    <property type="entry name" value="NEUROPEPTIDE Y RECEPTOR"/>
    <property type="match status" value="1"/>
</dbReference>
<dbReference type="GO" id="GO:0005886">
    <property type="term" value="C:plasma membrane"/>
    <property type="evidence" value="ECO:0007669"/>
    <property type="project" value="TreeGrafter"/>
</dbReference>
<keyword evidence="7" id="KW-0807">Transducer</keyword>
<evidence type="ECO:0008006" key="11">
    <source>
        <dbReference type="Google" id="ProtNLM"/>
    </source>
</evidence>
<reference evidence="9 10" key="1">
    <citation type="submission" date="2015-09" db="EMBL/GenBank/DDBJ databases">
        <title>Draft genome of the parasitic nematode Teladorsagia circumcincta isolate WARC Sus (inbred).</title>
        <authorList>
            <person name="Mitreva M."/>
        </authorList>
    </citation>
    <scope>NUCLEOTIDE SEQUENCE [LARGE SCALE GENOMIC DNA]</scope>
    <source>
        <strain evidence="9 10">S</strain>
    </source>
</reference>